<dbReference type="Proteomes" id="UP000216885">
    <property type="component" value="Unassembled WGS sequence"/>
</dbReference>
<keyword evidence="2" id="KW-0560">Oxidoreductase</keyword>
<proteinExistence type="inferred from homology"/>
<comment type="caution">
    <text evidence="4">The sequence shown here is derived from an EMBL/GenBank/DDBJ whole genome shotgun (WGS) entry which is preliminary data.</text>
</comment>
<dbReference type="InterPro" id="IPR002347">
    <property type="entry name" value="SDR_fam"/>
</dbReference>
<dbReference type="FunFam" id="3.40.50.720:FF:000084">
    <property type="entry name" value="Short-chain dehydrogenase reductase"/>
    <property type="match status" value="1"/>
</dbReference>
<dbReference type="AlphaFoldDB" id="A0A261U7B0"/>
<dbReference type="PROSITE" id="PS51318">
    <property type="entry name" value="TAT"/>
    <property type="match status" value="1"/>
</dbReference>
<dbReference type="InterPro" id="IPR006311">
    <property type="entry name" value="TAT_signal"/>
</dbReference>
<evidence type="ECO:0000256" key="2">
    <source>
        <dbReference type="ARBA" id="ARBA00023002"/>
    </source>
</evidence>
<reference evidence="4 5" key="1">
    <citation type="submission" date="2017-05" db="EMBL/GenBank/DDBJ databases">
        <title>Complete and WGS of Bordetella genogroups.</title>
        <authorList>
            <person name="Spilker T."/>
            <person name="LiPuma J."/>
        </authorList>
    </citation>
    <scope>NUCLEOTIDE SEQUENCE [LARGE SCALE GENOMIC DNA]</scope>
    <source>
        <strain evidence="4 5">AU9919</strain>
    </source>
</reference>
<gene>
    <name evidence="4" type="ORF">CAL20_10115</name>
</gene>
<evidence type="ECO:0000259" key="3">
    <source>
        <dbReference type="SMART" id="SM00822"/>
    </source>
</evidence>
<dbReference type="SMART" id="SM00822">
    <property type="entry name" value="PKS_KR"/>
    <property type="match status" value="1"/>
</dbReference>
<sequence>MSTDVIDTSTEIEHTGHSRRRFLRSAALAAPAAMLMGGGTTAATAASGVTDLNMPKPANGKVALVTGSSRGIGAATAKQLAADGYSVTVNYLVNQALAEAVAAHITQAGGKAISVQADVSDPEAVRRLFAATQEAFGGVDVVVSNAGIMRLAPFIQMRDADFDRMMAVNIKGSFNVLREAAQRVRDGGRIIALSSSITKLRSPTYGPYAASKAAQDLFANVLAKELEGRNISVNAIAPGLVNTTLFTDGKTDEQIAGFAQRTPHKRLGEPEDIARVISTLCSNDGWWINGQTVFANGGIV</sequence>
<dbReference type="PANTHER" id="PTHR48107:SF7">
    <property type="entry name" value="RE15974P"/>
    <property type="match status" value="1"/>
</dbReference>
<dbReference type="InterPro" id="IPR057326">
    <property type="entry name" value="KR_dom"/>
</dbReference>
<dbReference type="Pfam" id="PF13561">
    <property type="entry name" value="adh_short_C2"/>
    <property type="match status" value="1"/>
</dbReference>
<dbReference type="PRINTS" id="PR00080">
    <property type="entry name" value="SDRFAMILY"/>
</dbReference>
<organism evidence="4 5">
    <name type="scientific">Bordetella genomosp. 4</name>
    <dbReference type="NCBI Taxonomy" id="463044"/>
    <lineage>
        <taxon>Bacteria</taxon>
        <taxon>Pseudomonadati</taxon>
        <taxon>Pseudomonadota</taxon>
        <taxon>Betaproteobacteria</taxon>
        <taxon>Burkholderiales</taxon>
        <taxon>Alcaligenaceae</taxon>
        <taxon>Bordetella</taxon>
    </lineage>
</organism>
<feature type="domain" description="Ketoreductase" evidence="3">
    <location>
        <begin position="61"/>
        <end position="239"/>
    </location>
</feature>
<dbReference type="InterPro" id="IPR036291">
    <property type="entry name" value="NAD(P)-bd_dom_sf"/>
</dbReference>
<keyword evidence="5" id="KW-1185">Reference proteome</keyword>
<dbReference type="Gene3D" id="3.40.50.720">
    <property type="entry name" value="NAD(P)-binding Rossmann-like Domain"/>
    <property type="match status" value="1"/>
</dbReference>
<comment type="similarity">
    <text evidence="1">Belongs to the short-chain dehydrogenases/reductases (SDR) family.</text>
</comment>
<dbReference type="EMBL" id="NEVQ01000012">
    <property type="protein sequence ID" value="OZI57789.1"/>
    <property type="molecule type" value="Genomic_DNA"/>
</dbReference>
<name>A0A261U7B0_9BORD</name>
<evidence type="ECO:0000313" key="4">
    <source>
        <dbReference type="EMBL" id="OZI57789.1"/>
    </source>
</evidence>
<dbReference type="PANTHER" id="PTHR48107">
    <property type="entry name" value="NADPH-DEPENDENT ALDEHYDE REDUCTASE-LIKE PROTEIN, CHLOROPLASTIC-RELATED"/>
    <property type="match status" value="1"/>
</dbReference>
<dbReference type="SUPFAM" id="SSF51735">
    <property type="entry name" value="NAD(P)-binding Rossmann-fold domains"/>
    <property type="match status" value="1"/>
</dbReference>
<dbReference type="GO" id="GO:0016614">
    <property type="term" value="F:oxidoreductase activity, acting on CH-OH group of donors"/>
    <property type="evidence" value="ECO:0007669"/>
    <property type="project" value="UniProtKB-ARBA"/>
</dbReference>
<protein>
    <submittedName>
        <fullName evidence="4">3-oxoacyl-ACP reductase</fullName>
    </submittedName>
</protein>
<evidence type="ECO:0000256" key="1">
    <source>
        <dbReference type="ARBA" id="ARBA00006484"/>
    </source>
</evidence>
<accession>A0A261U7B0</accession>
<evidence type="ECO:0000313" key="5">
    <source>
        <dbReference type="Proteomes" id="UP000216885"/>
    </source>
</evidence>
<dbReference type="CDD" id="cd05362">
    <property type="entry name" value="THN_reductase-like_SDR_c"/>
    <property type="match status" value="1"/>
</dbReference>
<dbReference type="PRINTS" id="PR00081">
    <property type="entry name" value="GDHRDH"/>
</dbReference>